<feature type="signal peptide" evidence="1">
    <location>
        <begin position="1"/>
        <end position="20"/>
    </location>
</feature>
<dbReference type="Proteomes" id="UP000663856">
    <property type="component" value="Unassembled WGS sequence"/>
</dbReference>
<dbReference type="AlphaFoldDB" id="A0A816Z858"/>
<dbReference type="Proteomes" id="UP000663824">
    <property type="component" value="Unassembled WGS sequence"/>
</dbReference>
<dbReference type="EMBL" id="CAJNRG010007853">
    <property type="protein sequence ID" value="CAF2098695.1"/>
    <property type="molecule type" value="Genomic_DNA"/>
</dbReference>
<evidence type="ECO:0000256" key="1">
    <source>
        <dbReference type="SAM" id="SignalP"/>
    </source>
</evidence>
<comment type="caution">
    <text evidence="4">The sequence shown here is derived from an EMBL/GenBank/DDBJ whole genome shotgun (WGS) entry which is preliminary data.</text>
</comment>
<evidence type="ECO:0000313" key="3">
    <source>
        <dbReference type="EMBL" id="CAF2098695.1"/>
    </source>
</evidence>
<feature type="chain" id="PRO_5036230935" evidence="1">
    <location>
        <begin position="21"/>
        <end position="133"/>
    </location>
</feature>
<gene>
    <name evidence="2" type="ORF">MBJ925_LOCUS7762</name>
    <name evidence="4" type="ORF">WKI299_LOCUS33963</name>
    <name evidence="3" type="ORF">XDN619_LOCUS18207</name>
</gene>
<sequence length="133" mass="15077">MNRLLFLTLICCALTKIISSIQCYGGTDTECMLLPDMRDCGDGEVCQCAKYYFQCTQDDGACSQKEQSVGIMKWAYAPLGKNMCIEMQKYRNVYRNLTCCATNGCNRPANGKCSSFQSRRRALRKLTKLLDFE</sequence>
<name>A0A816Z858_9BILA</name>
<keyword evidence="1" id="KW-0732">Signal</keyword>
<protein>
    <submittedName>
        <fullName evidence="4">Uncharacterized protein</fullName>
    </submittedName>
</protein>
<evidence type="ECO:0000313" key="4">
    <source>
        <dbReference type="EMBL" id="CAF2190766.1"/>
    </source>
</evidence>
<evidence type="ECO:0000313" key="2">
    <source>
        <dbReference type="EMBL" id="CAF1990842.1"/>
    </source>
</evidence>
<reference evidence="4" key="1">
    <citation type="submission" date="2021-02" db="EMBL/GenBank/DDBJ databases">
        <authorList>
            <person name="Nowell W R."/>
        </authorList>
    </citation>
    <scope>NUCLEOTIDE SEQUENCE</scope>
</reference>
<organism evidence="4 5">
    <name type="scientific">Rotaria magnacalcarata</name>
    <dbReference type="NCBI Taxonomy" id="392030"/>
    <lineage>
        <taxon>Eukaryota</taxon>
        <taxon>Metazoa</taxon>
        <taxon>Spiralia</taxon>
        <taxon>Gnathifera</taxon>
        <taxon>Rotifera</taxon>
        <taxon>Eurotatoria</taxon>
        <taxon>Bdelloidea</taxon>
        <taxon>Philodinida</taxon>
        <taxon>Philodinidae</taxon>
        <taxon>Rotaria</taxon>
    </lineage>
</organism>
<dbReference type="EMBL" id="CAJNRE010002772">
    <property type="protein sequence ID" value="CAF1990842.1"/>
    <property type="molecule type" value="Genomic_DNA"/>
</dbReference>
<proteinExistence type="predicted"/>
<evidence type="ECO:0000313" key="5">
    <source>
        <dbReference type="Proteomes" id="UP000663856"/>
    </source>
</evidence>
<dbReference type="EMBL" id="CAJNRF010016262">
    <property type="protein sequence ID" value="CAF2190766.1"/>
    <property type="molecule type" value="Genomic_DNA"/>
</dbReference>
<dbReference type="Proteomes" id="UP000663887">
    <property type="component" value="Unassembled WGS sequence"/>
</dbReference>
<accession>A0A816Z858</accession>